<accession>A0A8R1WP99</accession>
<dbReference type="AlphaFoldDB" id="A0A8R1WP99"/>
<evidence type="ECO:0000313" key="3">
    <source>
        <dbReference type="Proteomes" id="UP000005204"/>
    </source>
</evidence>
<dbReference type="KEGG" id="bmor:101747009"/>
<dbReference type="OrthoDB" id="3265906at2759"/>
<reference evidence="3" key="1">
    <citation type="journal article" date="2008" name="Insect Biochem. Mol. Biol.">
        <title>The genome of a lepidopteran model insect, the silkworm Bombyx mori.</title>
        <authorList>
            <consortium name="International Silkworm Genome Consortium"/>
        </authorList>
    </citation>
    <scope>NUCLEOTIDE SEQUENCE [LARGE SCALE GENOMIC DNA]</scope>
    <source>
        <strain evidence="3">p50T</strain>
    </source>
</reference>
<evidence type="ECO:0000256" key="1">
    <source>
        <dbReference type="SAM" id="MobiDB-lite"/>
    </source>
</evidence>
<dbReference type="Proteomes" id="UP000005204">
    <property type="component" value="Unassembled WGS sequence"/>
</dbReference>
<dbReference type="RefSeq" id="XP_004932664.1">
    <property type="nucleotide sequence ID" value="XM_004932607.4"/>
</dbReference>
<sequence>MSLTKFLRAPIKLFKKEVITFFVVRRYDLGVTEDKLRYVAVKPSASISVLRHKIWFLLNLPDYCEELIILKSADNIELPLTALRNGNEPQRPYLLEVWPSEKRKHPSTNMQYMLTLSNNTHKSNTESESNALENCPRGTKNGYDGSVTSTISHVNNPLHIDERKPVNSFYADYKKSELSCRVSSTSFFKINGKKSRDNFIHVLLKIQSDLSTLSNKLSTLENRIPV</sequence>
<proteinExistence type="predicted"/>
<reference evidence="2" key="2">
    <citation type="submission" date="2022-06" db="UniProtKB">
        <authorList>
            <consortium name="EnsemblMetazoa"/>
        </authorList>
    </citation>
    <scope>IDENTIFICATION</scope>
    <source>
        <strain evidence="2">p50T (Dazao)</strain>
    </source>
</reference>
<dbReference type="EnsemblMetazoa" id="XM_004932607.3">
    <property type="protein sequence ID" value="XP_004932664.1"/>
    <property type="gene ID" value="LOC101747009"/>
</dbReference>
<feature type="region of interest" description="Disordered" evidence="1">
    <location>
        <begin position="120"/>
        <end position="139"/>
    </location>
</feature>
<name>A0A8R1WP99_BOMMO</name>
<evidence type="ECO:0000313" key="2">
    <source>
        <dbReference type="EnsemblMetazoa" id="XP_004932664.1"/>
    </source>
</evidence>
<keyword evidence="3" id="KW-1185">Reference proteome</keyword>
<dbReference type="GeneID" id="101747009"/>
<organism evidence="2 3">
    <name type="scientific">Bombyx mori</name>
    <name type="common">Silk moth</name>
    <dbReference type="NCBI Taxonomy" id="7091"/>
    <lineage>
        <taxon>Eukaryota</taxon>
        <taxon>Metazoa</taxon>
        <taxon>Ecdysozoa</taxon>
        <taxon>Arthropoda</taxon>
        <taxon>Hexapoda</taxon>
        <taxon>Insecta</taxon>
        <taxon>Pterygota</taxon>
        <taxon>Neoptera</taxon>
        <taxon>Endopterygota</taxon>
        <taxon>Lepidoptera</taxon>
        <taxon>Glossata</taxon>
        <taxon>Ditrysia</taxon>
        <taxon>Bombycoidea</taxon>
        <taxon>Bombycidae</taxon>
        <taxon>Bombycinae</taxon>
        <taxon>Bombyx</taxon>
    </lineage>
</organism>
<feature type="compositionally biased region" description="Polar residues" evidence="1">
    <location>
        <begin position="120"/>
        <end position="132"/>
    </location>
</feature>
<protein>
    <submittedName>
        <fullName evidence="2">Uncharacterized protein</fullName>
    </submittedName>
</protein>